<dbReference type="STRING" id="45634.SCRDD08_00152"/>
<organism evidence="1 2">
    <name type="scientific">Streptococcus cristatus</name>
    <dbReference type="NCBI Taxonomy" id="45634"/>
    <lineage>
        <taxon>Bacteria</taxon>
        <taxon>Bacillati</taxon>
        <taxon>Bacillota</taxon>
        <taxon>Bacilli</taxon>
        <taxon>Lactobacillales</taxon>
        <taxon>Streptococcaceae</taxon>
        <taxon>Streptococcus</taxon>
    </lineage>
</organism>
<comment type="caution">
    <text evidence="1">The sequence shown here is derived from an EMBL/GenBank/DDBJ whole genome shotgun (WGS) entry which is preliminary data.</text>
</comment>
<gene>
    <name evidence="1" type="ORF">SCRDD08_00152</name>
</gene>
<dbReference type="RefSeq" id="WP_061422005.1">
    <property type="nucleotide sequence ID" value="NZ_KQ969062.1"/>
</dbReference>
<proteinExistence type="predicted"/>
<accession>A0A139N532</accession>
<sequence>MIRKLFVSLLALAVLGLAIFAWQCHLKQDQLQKAKEERETYESLIYYTGTFTIDDYSFLENGTGVAVHWKSENPEEDALVRKYATLKNADEPVQVTIGARNANYIVRENMKLPSGPNYLDKKNEDNYYTLSIYHVKNQQLEGYEEDLYKLVSDYNSRYLPRGIDETLTVIDGKNYLSILASESGEHEKFQTLWYNLDTRKIEWEDNKTAQFQSPTFNFKLNTQQFKEKLGNFRFPILYPLGEAVDTSWIRNILMAQTDPKAAALLEKTNSQLYILDKSVKDYLEFYSLLVPSNTDLYEGVIPASISKDGLEHPFSSKEEFNQFYDESKDKELMKQKQNKSILQERVY</sequence>
<name>A0A139N532_STRCR</name>
<dbReference type="EMBL" id="LQRD01000012">
    <property type="protein sequence ID" value="KXT71138.1"/>
    <property type="molecule type" value="Genomic_DNA"/>
</dbReference>
<dbReference type="PATRIC" id="fig|45634.12.peg.160"/>
<protein>
    <submittedName>
        <fullName evidence="1">Uncharacterized protein</fullName>
    </submittedName>
</protein>
<dbReference type="AlphaFoldDB" id="A0A139N532"/>
<evidence type="ECO:0000313" key="1">
    <source>
        <dbReference type="EMBL" id="KXT71138.1"/>
    </source>
</evidence>
<reference evidence="1 2" key="1">
    <citation type="submission" date="2016-01" db="EMBL/GenBank/DDBJ databases">
        <title>Highly variable Streptococcus oralis are common among viridans streptococci isolated from primates.</title>
        <authorList>
            <person name="Denapaite D."/>
            <person name="Rieger M."/>
            <person name="Koendgen S."/>
            <person name="Brueckner R."/>
            <person name="Ochigava I."/>
            <person name="Kappeler P."/>
            <person name="Maetz-Rensing K."/>
            <person name="Leendertz F."/>
            <person name="Hakenbeck R."/>
        </authorList>
    </citation>
    <scope>NUCLEOTIDE SEQUENCE [LARGE SCALE GENOMIC DNA]</scope>
    <source>
        <strain evidence="1 2">DD08</strain>
    </source>
</reference>
<dbReference type="Proteomes" id="UP000070377">
    <property type="component" value="Unassembled WGS sequence"/>
</dbReference>
<evidence type="ECO:0000313" key="2">
    <source>
        <dbReference type="Proteomes" id="UP000070377"/>
    </source>
</evidence>